<reference evidence="1" key="1">
    <citation type="submission" date="2013-03" db="EMBL/GenBank/DDBJ databases">
        <authorList>
            <person name="Harkins D.M."/>
            <person name="Durkin A.S."/>
            <person name="Brinkac L.M."/>
            <person name="Haft D.H."/>
            <person name="Selengut J.D."/>
            <person name="Sanka R."/>
            <person name="DePew J."/>
            <person name="Purushe J."/>
            <person name="Hartskeerl R.A."/>
            <person name="Ahmed A."/>
            <person name="van der Linden H."/>
            <person name="Goris M.G.A."/>
            <person name="Vinetz J.M."/>
            <person name="Sutton G.G."/>
            <person name="Nierman W.C."/>
            <person name="Fouts D.E."/>
        </authorList>
    </citation>
    <scope>NUCLEOTIDE SEQUENCE [LARGE SCALE GENOMIC DNA]</scope>
    <source>
        <strain evidence="1">ICFT</strain>
    </source>
</reference>
<sequence>MTTISKLLNRECQCVTLEKSALEKTFYSKILETPGAETLDLDSLSDRFFSPSASFLDPHDLDSMKKTISVIQKILKYEKVRNELLKEFPERLKSRFSEGGVFLSFDFHLTDSGPKLIEINTNAGGAFLQMKLVEAQKECCPEVKGILPKQEEIEELETRFFQTFLEEWKSAGKENLPKFIVIVDKNPTDQFLYPEFLLFRSLFLKHGIDCEIVSPESLKSASNGSISFAGRKIDLIYNRLTDFYLSDSQNEKIRSAWERENVVVTPNPIDYELYAKKTNLILWKNEEFLQNAGIEEEDRMILSQSIPFTGFVGDMNSEQLWSERKKFFFKPASGYGSKAVYRGDKLTKGTFQEILKGENIFQEMILPSERILLKDGEKVPYKMDLRIYVYKEEILLLSARLYQGQTTNFRTPGGGFSPVYVLGLKSSELN</sequence>
<comment type="caution">
    <text evidence="1">The sequence shown here is derived from an EMBL/GenBank/DDBJ whole genome shotgun (WGS) entry which is preliminary data.</text>
</comment>
<dbReference type="SUPFAM" id="SSF56059">
    <property type="entry name" value="Glutathione synthetase ATP-binding domain-like"/>
    <property type="match status" value="1"/>
</dbReference>
<protein>
    <submittedName>
        <fullName evidence="1">Circularly permuted ATPgrasp domain protein</fullName>
    </submittedName>
</protein>
<gene>
    <name evidence="1" type="ORF">LEP1GSC060_1806</name>
</gene>
<evidence type="ECO:0000313" key="1">
    <source>
        <dbReference type="EMBL" id="EMY78119.1"/>
    </source>
</evidence>
<dbReference type="AlphaFoldDB" id="N1WLT3"/>
<dbReference type="STRING" id="1218598.LEP1GSC060_1806"/>
<organism evidence="1 2">
    <name type="scientific">Leptospira weilii serovar Ranarum str. ICFT</name>
    <dbReference type="NCBI Taxonomy" id="1218598"/>
    <lineage>
        <taxon>Bacteria</taxon>
        <taxon>Pseudomonadati</taxon>
        <taxon>Spirochaetota</taxon>
        <taxon>Spirochaetia</taxon>
        <taxon>Leptospirales</taxon>
        <taxon>Leptospiraceae</taxon>
        <taxon>Leptospira</taxon>
    </lineage>
</organism>
<accession>N1WLT3</accession>
<evidence type="ECO:0000313" key="2">
    <source>
        <dbReference type="Proteomes" id="UP000012313"/>
    </source>
</evidence>
<proteinExistence type="predicted"/>
<keyword evidence="2" id="KW-1185">Reference proteome</keyword>
<dbReference type="RefSeq" id="WP_003001171.1">
    <property type="nucleotide sequence ID" value="NZ_AOHC02000026.1"/>
</dbReference>
<name>N1WLT3_9LEPT</name>
<dbReference type="Proteomes" id="UP000012313">
    <property type="component" value="Unassembled WGS sequence"/>
</dbReference>
<dbReference type="EMBL" id="AOHC02000026">
    <property type="protein sequence ID" value="EMY78119.1"/>
    <property type="molecule type" value="Genomic_DNA"/>
</dbReference>